<dbReference type="Proteomes" id="UP000275394">
    <property type="component" value="Unassembled WGS sequence"/>
</dbReference>
<evidence type="ECO:0000313" key="1">
    <source>
        <dbReference type="EMBL" id="ROS05754.1"/>
    </source>
</evidence>
<accession>A0A3N2E0Y8</accession>
<dbReference type="RefSeq" id="WP_123711650.1">
    <property type="nucleotide sequence ID" value="NZ_RKHR01000003.1"/>
</dbReference>
<evidence type="ECO:0008006" key="3">
    <source>
        <dbReference type="Google" id="ProtNLM"/>
    </source>
</evidence>
<dbReference type="EMBL" id="RKHR01000003">
    <property type="protein sequence ID" value="ROS05754.1"/>
    <property type="molecule type" value="Genomic_DNA"/>
</dbReference>
<gene>
    <name evidence="1" type="ORF">EDC56_1306</name>
</gene>
<sequence length="371" mass="41858">MSKVEATETAEIVSGQAWNDFCEQLKRAGEAILRPEIPADEQTRAEGYRYLTRLTRIGLDMFMESGDRSFPSFYRPSHETAKIGADNPDNYYQRAELDGRYDYVIKGARGSVAYLSFGTQAGGYGEDGKNEPTGFIDDSDIVLDDEGRFELVVSTRSREQNWLPMTEATRTVIVRQTFLDRNSEHIAELTITRLDGAAVPKPMTAHDVASSLQATAAFVQGTAQLFADWSQRCLPHINRFAPWQQAWCQSVGGDANIHYYFSFWQLEDDEALLIECDYIPTCDNWNFQLNNYWMESLDYRYQQIHLNKHGAVVGDDGRVVIVVAQQPIAVDNFLSTAGHALGTACFRWIGAKEFPDPTMRVVKVTELLEAS</sequence>
<comment type="caution">
    <text evidence="1">The sequence shown here is derived from an EMBL/GenBank/DDBJ whole genome shotgun (WGS) entry which is preliminary data.</text>
</comment>
<reference evidence="1 2" key="1">
    <citation type="submission" date="2018-11" db="EMBL/GenBank/DDBJ databases">
        <title>Genomic Encyclopedia of Type Strains, Phase IV (KMG-IV): sequencing the most valuable type-strain genomes for metagenomic binning, comparative biology and taxonomic classification.</title>
        <authorList>
            <person name="Goeker M."/>
        </authorList>
    </citation>
    <scope>NUCLEOTIDE SEQUENCE [LARGE SCALE GENOMIC DNA]</scope>
    <source>
        <strain evidence="1 2">DSM 100316</strain>
    </source>
</reference>
<proteinExistence type="predicted"/>
<name>A0A3N2E0Y8_9GAMM</name>
<dbReference type="OrthoDB" id="7053758at2"/>
<evidence type="ECO:0000313" key="2">
    <source>
        <dbReference type="Proteomes" id="UP000275394"/>
    </source>
</evidence>
<keyword evidence="2" id="KW-1185">Reference proteome</keyword>
<dbReference type="AlphaFoldDB" id="A0A3N2E0Y8"/>
<protein>
    <recommendedName>
        <fullName evidence="3">DUF1214 domain-containing protein</fullName>
    </recommendedName>
</protein>
<organism evidence="1 2">
    <name type="scientific">Sinobacterium caligoides</name>
    <dbReference type="NCBI Taxonomy" id="933926"/>
    <lineage>
        <taxon>Bacteria</taxon>
        <taxon>Pseudomonadati</taxon>
        <taxon>Pseudomonadota</taxon>
        <taxon>Gammaproteobacteria</taxon>
        <taxon>Cellvibrionales</taxon>
        <taxon>Spongiibacteraceae</taxon>
        <taxon>Sinobacterium</taxon>
    </lineage>
</organism>